<reference evidence="14" key="1">
    <citation type="submission" date="2022-07" db="EMBL/GenBank/DDBJ databases">
        <title>Phylogenomic reconstructions and comparative analyses of Kickxellomycotina fungi.</title>
        <authorList>
            <person name="Reynolds N.K."/>
            <person name="Stajich J.E."/>
            <person name="Barry K."/>
            <person name="Grigoriev I.V."/>
            <person name="Crous P."/>
            <person name="Smith M.E."/>
        </authorList>
    </citation>
    <scope>NUCLEOTIDE SEQUENCE</scope>
    <source>
        <strain evidence="14">NBRC 105413</strain>
    </source>
</reference>
<dbReference type="InterPro" id="IPR000719">
    <property type="entry name" value="Prot_kinase_dom"/>
</dbReference>
<feature type="compositionally biased region" description="Polar residues" evidence="11">
    <location>
        <begin position="148"/>
        <end position="157"/>
    </location>
</feature>
<dbReference type="InterPro" id="IPR011009">
    <property type="entry name" value="Kinase-like_dom_sf"/>
</dbReference>
<feature type="region of interest" description="Disordered" evidence="11">
    <location>
        <begin position="483"/>
        <end position="532"/>
    </location>
</feature>
<dbReference type="GO" id="GO:0005524">
    <property type="term" value="F:ATP binding"/>
    <property type="evidence" value="ECO:0007669"/>
    <property type="project" value="UniProtKB-UniRule"/>
</dbReference>
<dbReference type="PROSITE" id="PS50011">
    <property type="entry name" value="PROTEIN_KINASE_DOM"/>
    <property type="match status" value="1"/>
</dbReference>
<evidence type="ECO:0000256" key="10">
    <source>
        <dbReference type="PROSITE-ProRule" id="PRU10141"/>
    </source>
</evidence>
<evidence type="ECO:0000256" key="7">
    <source>
        <dbReference type="ARBA" id="ARBA00022840"/>
    </source>
</evidence>
<feature type="compositionally biased region" description="Low complexity" evidence="11">
    <location>
        <begin position="487"/>
        <end position="515"/>
    </location>
</feature>
<name>A0A9W7XM19_9FUNG</name>
<dbReference type="PROSITE" id="PS00108">
    <property type="entry name" value="PROTEIN_KINASE_ST"/>
    <property type="match status" value="1"/>
</dbReference>
<proteinExistence type="predicted"/>
<dbReference type="EMBL" id="JANBOH010000066">
    <property type="protein sequence ID" value="KAJ1646301.1"/>
    <property type="molecule type" value="Genomic_DNA"/>
</dbReference>
<dbReference type="FunFam" id="3.30.200.20:FF:000109">
    <property type="entry name" value="Non-specific serine/threonine protein kinase"/>
    <property type="match status" value="1"/>
</dbReference>
<keyword evidence="15" id="KW-1185">Reference proteome</keyword>
<dbReference type="Proteomes" id="UP001145021">
    <property type="component" value="Unassembled WGS sequence"/>
</dbReference>
<dbReference type="AlphaFoldDB" id="A0A9W7XM19"/>
<feature type="binding site" evidence="10">
    <location>
        <position position="292"/>
    </location>
    <ligand>
        <name>ATP</name>
        <dbReference type="ChEBI" id="CHEBI:30616"/>
    </ligand>
</feature>
<keyword evidence="3" id="KW-0597">Phosphoprotein</keyword>
<evidence type="ECO:0000256" key="8">
    <source>
        <dbReference type="ARBA" id="ARBA00047899"/>
    </source>
</evidence>
<dbReference type="InterPro" id="IPR000961">
    <property type="entry name" value="AGC-kinase_C"/>
</dbReference>
<keyword evidence="6 14" id="KW-0418">Kinase</keyword>
<keyword evidence="7 10" id="KW-0067">ATP-binding</keyword>
<evidence type="ECO:0000256" key="11">
    <source>
        <dbReference type="SAM" id="MobiDB-lite"/>
    </source>
</evidence>
<comment type="caution">
    <text evidence="14">The sequence shown here is derived from an EMBL/GenBank/DDBJ whole genome shotgun (WGS) entry which is preliminary data.</text>
</comment>
<evidence type="ECO:0000313" key="15">
    <source>
        <dbReference type="Proteomes" id="UP001145021"/>
    </source>
</evidence>
<keyword evidence="4" id="KW-0808">Transferase</keyword>
<evidence type="ECO:0000256" key="4">
    <source>
        <dbReference type="ARBA" id="ARBA00022679"/>
    </source>
</evidence>
<feature type="compositionally biased region" description="Low complexity" evidence="11">
    <location>
        <begin position="161"/>
        <end position="173"/>
    </location>
</feature>
<evidence type="ECO:0000256" key="2">
    <source>
        <dbReference type="ARBA" id="ARBA00022527"/>
    </source>
</evidence>
<dbReference type="PANTHER" id="PTHR24356">
    <property type="entry name" value="SERINE/THREONINE-PROTEIN KINASE"/>
    <property type="match status" value="1"/>
</dbReference>
<dbReference type="Gene3D" id="1.10.510.10">
    <property type="entry name" value="Transferase(Phosphotransferase) domain 1"/>
    <property type="match status" value="2"/>
</dbReference>
<dbReference type="GO" id="GO:0035556">
    <property type="term" value="P:intracellular signal transduction"/>
    <property type="evidence" value="ECO:0007669"/>
    <property type="project" value="TreeGrafter"/>
</dbReference>
<dbReference type="PANTHER" id="PTHR24356:SF417">
    <property type="entry name" value="CELL CYCLE PROTEIN KINASE DBF2-RELATED"/>
    <property type="match status" value="1"/>
</dbReference>
<dbReference type="GO" id="GO:0005816">
    <property type="term" value="C:spindle pole body"/>
    <property type="evidence" value="ECO:0007669"/>
    <property type="project" value="TreeGrafter"/>
</dbReference>
<organism evidence="14 15">
    <name type="scientific">Coemansia asiatica</name>
    <dbReference type="NCBI Taxonomy" id="1052880"/>
    <lineage>
        <taxon>Eukaryota</taxon>
        <taxon>Fungi</taxon>
        <taxon>Fungi incertae sedis</taxon>
        <taxon>Zoopagomycota</taxon>
        <taxon>Kickxellomycotina</taxon>
        <taxon>Kickxellomycetes</taxon>
        <taxon>Kickxellales</taxon>
        <taxon>Kickxellaceae</taxon>
        <taxon>Coemansia</taxon>
    </lineage>
</organism>
<evidence type="ECO:0000259" key="12">
    <source>
        <dbReference type="PROSITE" id="PS50011"/>
    </source>
</evidence>
<feature type="domain" description="AGC-kinase C-terminal" evidence="13">
    <location>
        <begin position="634"/>
        <end position="716"/>
    </location>
</feature>
<dbReference type="SUPFAM" id="SSF56112">
    <property type="entry name" value="Protein kinase-like (PK-like)"/>
    <property type="match status" value="1"/>
</dbReference>
<comment type="catalytic activity">
    <reaction evidence="9">
        <text>L-seryl-[protein] + ATP = O-phospho-L-seryl-[protein] + ADP + H(+)</text>
        <dbReference type="Rhea" id="RHEA:17989"/>
        <dbReference type="Rhea" id="RHEA-COMP:9863"/>
        <dbReference type="Rhea" id="RHEA-COMP:11604"/>
        <dbReference type="ChEBI" id="CHEBI:15378"/>
        <dbReference type="ChEBI" id="CHEBI:29999"/>
        <dbReference type="ChEBI" id="CHEBI:30616"/>
        <dbReference type="ChEBI" id="CHEBI:83421"/>
        <dbReference type="ChEBI" id="CHEBI:456216"/>
        <dbReference type="EC" id="2.7.11.1"/>
    </reaction>
</comment>
<evidence type="ECO:0000256" key="5">
    <source>
        <dbReference type="ARBA" id="ARBA00022741"/>
    </source>
</evidence>
<dbReference type="Gene3D" id="3.30.200.20">
    <property type="entry name" value="Phosphorylase Kinase, domain 1"/>
    <property type="match status" value="2"/>
</dbReference>
<accession>A0A9W7XM19</accession>
<dbReference type="InterPro" id="IPR017441">
    <property type="entry name" value="Protein_kinase_ATP_BS"/>
</dbReference>
<feature type="domain" description="Protein kinase" evidence="12">
    <location>
        <begin position="263"/>
        <end position="633"/>
    </location>
</feature>
<evidence type="ECO:0000256" key="3">
    <source>
        <dbReference type="ARBA" id="ARBA00022553"/>
    </source>
</evidence>
<evidence type="ECO:0000313" key="14">
    <source>
        <dbReference type="EMBL" id="KAJ1646301.1"/>
    </source>
</evidence>
<evidence type="ECO:0000259" key="13">
    <source>
        <dbReference type="PROSITE" id="PS51285"/>
    </source>
</evidence>
<dbReference type="PROSITE" id="PS00107">
    <property type="entry name" value="PROTEIN_KINASE_ATP"/>
    <property type="match status" value="1"/>
</dbReference>
<feature type="region of interest" description="Disordered" evidence="11">
    <location>
        <begin position="148"/>
        <end position="173"/>
    </location>
</feature>
<dbReference type="SMART" id="SM00220">
    <property type="entry name" value="S_TKc"/>
    <property type="match status" value="1"/>
</dbReference>
<dbReference type="InterPro" id="IPR050236">
    <property type="entry name" value="Ser_Thr_kinase_AGC"/>
</dbReference>
<evidence type="ECO:0000256" key="9">
    <source>
        <dbReference type="ARBA" id="ARBA00048679"/>
    </source>
</evidence>
<keyword evidence="2" id="KW-0723">Serine/threonine-protein kinase</keyword>
<sequence>MTERGSMDARPRKSNENDQPWLTYAEANGMMHTFENVGRSASLSNVLGPALIRRQQSFQEQLNSQYQQYQYQYQQQQEQQQQQQHPQLQRIWASSEYRASDRGPSRLESSIMYDTEEYIGDDEVSSRRSDFDIDADLDLDLDLDMNTSTGDVSSNMSLEMGSSNGSTSGGARASSLSRRSAFLNAIDPAIRRKVEAAQVYFLEYYVDHLTYIANRRLRLDSFKTAMRSVQVSAQEVQESWRNHQANETNILRRRRNRTREHEFTVLAQIGQGGFGQVFLARKRDTGEVCALKKMDKQLLIRLNEVQHILTERDILRTSKSPWLVKLLYSFQDPRHLYLAMEFVPGGDIRTLLIQNELFRHPVARFYIAEAIVAVSALHSFGYFHRDLKPENFLVDATGHVKLTDFGLSHGHLSRPTLLAMRKKLDKVKDKEFIYQSSSDKRSMSKYAAARLAEQASRAYSIVGSPDYMAPEILYTSLAMDRHKASRTGNNNNTNHNNNNNNNNSNSTSSSSSSGNGDIGHGGEDIGSTDRYSDASNDPLADAHLGYDFRVDFWSLGCILYEFYASYSPFTGPSADDVWRNVYHWEEVLQRPDFGSKEAEENLTPEAWDLVTSLVCHRDIRLCSLPEISKHTYFRGMDLLHLRETQIPPFVPALQSDADHTHFDNFDDPTSMAVYKDVNNKWKDLGNLSSGTQATSEIDPAAFIGFTYKHNRQDRFM</sequence>
<dbReference type="InterPro" id="IPR008271">
    <property type="entry name" value="Ser/Thr_kinase_AS"/>
</dbReference>
<comment type="catalytic activity">
    <reaction evidence="8">
        <text>L-threonyl-[protein] + ATP = O-phospho-L-threonyl-[protein] + ADP + H(+)</text>
        <dbReference type="Rhea" id="RHEA:46608"/>
        <dbReference type="Rhea" id="RHEA-COMP:11060"/>
        <dbReference type="Rhea" id="RHEA-COMP:11605"/>
        <dbReference type="ChEBI" id="CHEBI:15378"/>
        <dbReference type="ChEBI" id="CHEBI:30013"/>
        <dbReference type="ChEBI" id="CHEBI:30616"/>
        <dbReference type="ChEBI" id="CHEBI:61977"/>
        <dbReference type="ChEBI" id="CHEBI:456216"/>
        <dbReference type="EC" id="2.7.11.1"/>
    </reaction>
</comment>
<gene>
    <name evidence="14" type="primary">DBF2_2</name>
    <name evidence="14" type="ORF">LPJ64_002197</name>
</gene>
<dbReference type="PROSITE" id="PS51285">
    <property type="entry name" value="AGC_KINASE_CTER"/>
    <property type="match status" value="1"/>
</dbReference>
<dbReference type="GO" id="GO:0004674">
    <property type="term" value="F:protein serine/threonine kinase activity"/>
    <property type="evidence" value="ECO:0007669"/>
    <property type="project" value="UniProtKB-KW"/>
</dbReference>
<dbReference type="Pfam" id="PF00069">
    <property type="entry name" value="Pkinase"/>
    <property type="match status" value="2"/>
</dbReference>
<dbReference type="EC" id="2.7.11.1" evidence="1"/>
<evidence type="ECO:0000256" key="1">
    <source>
        <dbReference type="ARBA" id="ARBA00012513"/>
    </source>
</evidence>
<protein>
    <recommendedName>
        <fullName evidence="1">non-specific serine/threonine protein kinase</fullName>
        <ecNumber evidence="1">2.7.11.1</ecNumber>
    </recommendedName>
</protein>
<keyword evidence="5 10" id="KW-0547">Nucleotide-binding</keyword>
<evidence type="ECO:0000256" key="6">
    <source>
        <dbReference type="ARBA" id="ARBA00022777"/>
    </source>
</evidence>